<protein>
    <recommendedName>
        <fullName evidence="6">Rab-GAP TBC domain-containing protein</fullName>
    </recommendedName>
</protein>
<dbReference type="GO" id="GO:0005096">
    <property type="term" value="F:GTPase activator activity"/>
    <property type="evidence" value="ECO:0007669"/>
    <property type="project" value="TreeGrafter"/>
</dbReference>
<name>A0A8D2JX68_THEGE</name>
<organism evidence="7 8">
    <name type="scientific">Theropithecus gelada</name>
    <name type="common">Gelada baboon</name>
    <dbReference type="NCBI Taxonomy" id="9565"/>
    <lineage>
        <taxon>Eukaryota</taxon>
        <taxon>Metazoa</taxon>
        <taxon>Chordata</taxon>
        <taxon>Craniata</taxon>
        <taxon>Vertebrata</taxon>
        <taxon>Euteleostomi</taxon>
        <taxon>Mammalia</taxon>
        <taxon>Eutheria</taxon>
        <taxon>Euarchontoglires</taxon>
        <taxon>Primates</taxon>
        <taxon>Haplorrhini</taxon>
        <taxon>Catarrhini</taxon>
        <taxon>Cercopithecidae</taxon>
        <taxon>Cercopithecinae</taxon>
        <taxon>Theropithecus</taxon>
    </lineage>
</organism>
<reference evidence="7" key="2">
    <citation type="submission" date="2025-08" db="UniProtKB">
        <authorList>
            <consortium name="Ensembl"/>
        </authorList>
    </citation>
    <scope>IDENTIFICATION</scope>
</reference>
<dbReference type="Gene3D" id="1.10.472.80">
    <property type="entry name" value="Ypt/Rab-GAP domain of gyp1p, domain 3"/>
    <property type="match status" value="1"/>
</dbReference>
<keyword evidence="3" id="KW-0832">Ubl conjugation</keyword>
<dbReference type="SUPFAM" id="SSF47923">
    <property type="entry name" value="Ypt/Rab-GAP domain of gyp1p"/>
    <property type="match status" value="2"/>
</dbReference>
<dbReference type="Pfam" id="PF00566">
    <property type="entry name" value="RabGAP-TBC"/>
    <property type="match status" value="1"/>
</dbReference>
<dbReference type="Gene3D" id="1.10.10.750">
    <property type="entry name" value="Ypt/Rab-GAP domain of gyp1p, domain 1"/>
    <property type="match status" value="1"/>
</dbReference>
<sequence>MNYEKVQVGLLLGGRPLPVHPGQRVLGSLGAQGGHGWPLLPGPCTLYLGSLTKPPSGLQGHRAGLLEDMGPKPVRIYNNIDRFGIQMRREITRKSKWMEMLGQWETYKNSKKLIDRVYKGIPMNIRRQVWSVLLNIQEVKSKNPRTYKVMKEMGKRSSEHIHQIDQDVRASLRTHILFRDRYGAKQRELFYILLAYSEYNPEVGYCRDLSPIAALFLLYLPEEDAFWALVQLLASERHSLQGFHSSNGGTVQRLQDHQEHVVPTSQHKTMWHLDKEGLCAQDSSLGWLLQMLNDGISLGLILRLWDVYLLEGEQVLMPMTSIVFKVQRKRLMKTSRSGLWARFRNQFFHTWELDDDSVLKHLRTSTKKLTRKQGDLPPPAKPEQGSSTPRPVPASHGRMTLCNGDRQAPPGPPARFQRPIWLVSPPWAPLSSTSCPGVAVREDIYPVGTWGVPSPAPAQGRPQGSWRFLEQFVDRSGCTLITGPWCQGTDGLPECWDYRHVPPHPAYFLFF</sequence>
<dbReference type="PANTHER" id="PTHR47219:SF25">
    <property type="entry name" value="RAB-GAP TBC DOMAIN-CONTAINING PROTEIN"/>
    <property type="match status" value="1"/>
</dbReference>
<dbReference type="PANTHER" id="PTHR47219">
    <property type="entry name" value="RAB GTPASE-ACTIVATING PROTEIN 1-LIKE"/>
    <property type="match status" value="1"/>
</dbReference>
<reference evidence="7" key="1">
    <citation type="submission" date="2018-05" db="EMBL/GenBank/DDBJ databases">
        <title>Whole genome of Theropithecus gelada.</title>
        <authorList>
            <person name="Chiou K.L."/>
            <person name="Snyder-Mackler N."/>
        </authorList>
    </citation>
    <scope>NUCLEOTIDE SEQUENCE [LARGE SCALE GENOMIC DNA]</scope>
</reference>
<reference evidence="7" key="3">
    <citation type="submission" date="2025-09" db="UniProtKB">
        <authorList>
            <consortium name="Ensembl"/>
        </authorList>
    </citation>
    <scope>IDENTIFICATION</scope>
</reference>
<evidence type="ECO:0000256" key="4">
    <source>
        <dbReference type="ARBA" id="ARBA00023136"/>
    </source>
</evidence>
<evidence type="ECO:0000313" key="7">
    <source>
        <dbReference type="Ensembl" id="ENSTGEP00000008023.1"/>
    </source>
</evidence>
<feature type="domain" description="Rab-GAP TBC" evidence="6">
    <location>
        <begin position="120"/>
        <end position="312"/>
    </location>
</feature>
<dbReference type="FunFam" id="1.10.472.80:FF:000058">
    <property type="entry name" value="Ubiquitin specific peptidase 6"/>
    <property type="match status" value="1"/>
</dbReference>
<dbReference type="AlphaFoldDB" id="A0A8D2JX68"/>
<dbReference type="InterPro" id="IPR035969">
    <property type="entry name" value="Rab-GAP_TBC_sf"/>
</dbReference>
<keyword evidence="2" id="KW-1003">Cell membrane</keyword>
<proteinExistence type="predicted"/>
<evidence type="ECO:0000256" key="1">
    <source>
        <dbReference type="ARBA" id="ARBA00004236"/>
    </source>
</evidence>
<dbReference type="GO" id="GO:0005886">
    <property type="term" value="C:plasma membrane"/>
    <property type="evidence" value="ECO:0007669"/>
    <property type="project" value="UniProtKB-SubCell"/>
</dbReference>
<comment type="subcellular location">
    <subcellularLocation>
        <location evidence="1">Cell membrane</location>
    </subcellularLocation>
</comment>
<feature type="region of interest" description="Disordered" evidence="5">
    <location>
        <begin position="368"/>
        <end position="411"/>
    </location>
</feature>
<dbReference type="Gene3D" id="1.10.8.270">
    <property type="entry name" value="putative rabgap domain of human tbc1 domain family member 14 like domains"/>
    <property type="match status" value="1"/>
</dbReference>
<dbReference type="Proteomes" id="UP000694411">
    <property type="component" value="Chromosome 16"/>
</dbReference>
<dbReference type="GO" id="GO:0031267">
    <property type="term" value="F:small GTPase binding"/>
    <property type="evidence" value="ECO:0007669"/>
    <property type="project" value="TreeGrafter"/>
</dbReference>
<dbReference type="FunFam" id="1.10.10.750:FF:000001">
    <property type="entry name" value="TBC1 domain family member 10A"/>
    <property type="match status" value="1"/>
</dbReference>
<accession>A0A8D2JX68</accession>
<evidence type="ECO:0000256" key="2">
    <source>
        <dbReference type="ARBA" id="ARBA00022475"/>
    </source>
</evidence>
<dbReference type="PROSITE" id="PS50086">
    <property type="entry name" value="TBC_RABGAP"/>
    <property type="match status" value="1"/>
</dbReference>
<dbReference type="Ensembl" id="ENSTGET00000009653.1">
    <property type="protein sequence ID" value="ENSTGEP00000008023.1"/>
    <property type="gene ID" value="ENSTGEG00000006566.1"/>
</dbReference>
<dbReference type="InterPro" id="IPR050302">
    <property type="entry name" value="Rab_GAP_TBC_domain"/>
</dbReference>
<keyword evidence="4" id="KW-0472">Membrane</keyword>
<dbReference type="InterPro" id="IPR000195">
    <property type="entry name" value="Rab-GAP-TBC_dom"/>
</dbReference>
<keyword evidence="8" id="KW-1185">Reference proteome</keyword>
<evidence type="ECO:0000256" key="5">
    <source>
        <dbReference type="SAM" id="MobiDB-lite"/>
    </source>
</evidence>
<evidence type="ECO:0000313" key="8">
    <source>
        <dbReference type="Proteomes" id="UP000694411"/>
    </source>
</evidence>
<evidence type="ECO:0000259" key="6">
    <source>
        <dbReference type="PROSITE" id="PS50086"/>
    </source>
</evidence>
<dbReference type="FunFam" id="1.10.8.270:FF:000016">
    <property type="entry name" value="TBC1 domain family member 2A"/>
    <property type="match status" value="1"/>
</dbReference>
<dbReference type="SMART" id="SM00164">
    <property type="entry name" value="TBC"/>
    <property type="match status" value="1"/>
</dbReference>
<evidence type="ECO:0000256" key="3">
    <source>
        <dbReference type="ARBA" id="ARBA00022843"/>
    </source>
</evidence>
<dbReference type="GO" id="GO:0005768">
    <property type="term" value="C:endosome"/>
    <property type="evidence" value="ECO:0007669"/>
    <property type="project" value="UniProtKB-ARBA"/>
</dbReference>